<evidence type="ECO:0000259" key="3">
    <source>
        <dbReference type="Pfam" id="PF16794"/>
    </source>
</evidence>
<dbReference type="Pfam" id="PF16794">
    <property type="entry name" value="fn3_4"/>
    <property type="match status" value="1"/>
</dbReference>
<dbReference type="InterPro" id="IPR056565">
    <property type="entry name" value="Fn3_ATF7IP"/>
</dbReference>
<proteinExistence type="predicted"/>
<feature type="domain" description="Activating transcription factor 7-interacting protein Fn3" evidence="3">
    <location>
        <begin position="112"/>
        <end position="211"/>
    </location>
</feature>
<feature type="coiled-coil region" evidence="1">
    <location>
        <begin position="48"/>
        <end position="75"/>
    </location>
</feature>
<evidence type="ECO:0000256" key="2">
    <source>
        <dbReference type="SAM" id="MobiDB-lite"/>
    </source>
</evidence>
<comment type="caution">
    <text evidence="4">The sequence shown here is derived from an EMBL/GenBank/DDBJ whole genome shotgun (WGS) entry which is preliminary data.</text>
</comment>
<evidence type="ECO:0000313" key="5">
    <source>
        <dbReference type="Proteomes" id="UP001160148"/>
    </source>
</evidence>
<keyword evidence="5" id="KW-1185">Reference proteome</keyword>
<dbReference type="Proteomes" id="UP001160148">
    <property type="component" value="Unassembled WGS sequence"/>
</dbReference>
<sequence>MSSMKKENTGVRKPCPKSKRRWIDQDEESASKILVHQGGLLRMAKAVIDVAKAVIDGAEEDVDGLLEEVVDDKTELAMQVVYGSSSSGAVSKSTSAYPPVPRHAINSSWKKVPLAPVLTVSVSHDVVTLVWDERASASMRPKYARVEGYELFGYRGDMPVSGDEWKKIRYFKAGQLPMKCKLVYRRKDVVHNYAVRAVDVHNRCAPCAVVQTVPRRGFE</sequence>
<name>A0AAV0WPJ2_9HEMI</name>
<accession>A0AAV0WPJ2</accession>
<dbReference type="EMBL" id="CARXXK010000002">
    <property type="protein sequence ID" value="CAI6357591.1"/>
    <property type="molecule type" value="Genomic_DNA"/>
</dbReference>
<evidence type="ECO:0000313" key="4">
    <source>
        <dbReference type="EMBL" id="CAI6357591.1"/>
    </source>
</evidence>
<dbReference type="AlphaFoldDB" id="A0AAV0WPJ2"/>
<evidence type="ECO:0000256" key="1">
    <source>
        <dbReference type="SAM" id="Coils"/>
    </source>
</evidence>
<gene>
    <name evidence="4" type="ORF">MEUPH1_LOCUS13200</name>
</gene>
<protein>
    <recommendedName>
        <fullName evidence="3">Activating transcription factor 7-interacting protein Fn3 domain-containing protein</fullName>
    </recommendedName>
</protein>
<keyword evidence="1" id="KW-0175">Coiled coil</keyword>
<feature type="compositionally biased region" description="Basic and acidic residues" evidence="2">
    <location>
        <begin position="1"/>
        <end position="10"/>
    </location>
</feature>
<reference evidence="4 5" key="1">
    <citation type="submission" date="2023-01" db="EMBL/GenBank/DDBJ databases">
        <authorList>
            <person name="Whitehead M."/>
        </authorList>
    </citation>
    <scope>NUCLEOTIDE SEQUENCE [LARGE SCALE GENOMIC DNA]</scope>
</reference>
<organism evidence="4 5">
    <name type="scientific">Macrosiphum euphorbiae</name>
    <name type="common">potato aphid</name>
    <dbReference type="NCBI Taxonomy" id="13131"/>
    <lineage>
        <taxon>Eukaryota</taxon>
        <taxon>Metazoa</taxon>
        <taxon>Ecdysozoa</taxon>
        <taxon>Arthropoda</taxon>
        <taxon>Hexapoda</taxon>
        <taxon>Insecta</taxon>
        <taxon>Pterygota</taxon>
        <taxon>Neoptera</taxon>
        <taxon>Paraneoptera</taxon>
        <taxon>Hemiptera</taxon>
        <taxon>Sternorrhyncha</taxon>
        <taxon>Aphidomorpha</taxon>
        <taxon>Aphidoidea</taxon>
        <taxon>Aphididae</taxon>
        <taxon>Macrosiphini</taxon>
        <taxon>Macrosiphum</taxon>
    </lineage>
</organism>
<feature type="region of interest" description="Disordered" evidence="2">
    <location>
        <begin position="1"/>
        <end position="23"/>
    </location>
</feature>